<evidence type="ECO:0000313" key="11">
    <source>
        <dbReference type="EMBL" id="KAA8913074.1"/>
    </source>
</evidence>
<evidence type="ECO:0000256" key="1">
    <source>
        <dbReference type="ARBA" id="ARBA00001917"/>
    </source>
</evidence>
<comment type="cofactor">
    <cofactor evidence="1">
        <name>FMN</name>
        <dbReference type="ChEBI" id="CHEBI:58210"/>
    </cofactor>
</comment>
<evidence type="ECO:0000256" key="3">
    <source>
        <dbReference type="ARBA" id="ARBA00022643"/>
    </source>
</evidence>
<evidence type="ECO:0000313" key="12">
    <source>
        <dbReference type="Proteomes" id="UP000761534"/>
    </source>
</evidence>
<dbReference type="InterPro" id="IPR012133">
    <property type="entry name" value="Alpha-hydoxy_acid_DH_FMN"/>
</dbReference>
<dbReference type="AlphaFoldDB" id="A0A642V3J9"/>
<dbReference type="CDD" id="cd02809">
    <property type="entry name" value="alpha_hydroxyacid_oxid_FMN"/>
    <property type="match status" value="1"/>
</dbReference>
<dbReference type="GO" id="GO:0005737">
    <property type="term" value="C:cytoplasm"/>
    <property type="evidence" value="ECO:0007669"/>
    <property type="project" value="UniProtKB-ARBA"/>
</dbReference>
<feature type="binding site" evidence="9">
    <location>
        <position position="129"/>
    </location>
    <ligand>
        <name>FMN</name>
        <dbReference type="ChEBI" id="CHEBI:58210"/>
    </ligand>
</feature>
<dbReference type="SUPFAM" id="SSF51395">
    <property type="entry name" value="FMN-linked oxidoreductases"/>
    <property type="match status" value="1"/>
</dbReference>
<accession>A0A642V3J9</accession>
<dbReference type="PIRSF" id="PIRSF000138">
    <property type="entry name" value="Al-hdrx_acd_dh"/>
    <property type="match status" value="1"/>
</dbReference>
<dbReference type="InterPro" id="IPR000262">
    <property type="entry name" value="FMN-dep_DH"/>
</dbReference>
<dbReference type="FunFam" id="3.20.20.70:FF:000056">
    <property type="entry name" value="hydroxyacid oxidase 2"/>
    <property type="match status" value="1"/>
</dbReference>
<feature type="binding site" evidence="9">
    <location>
        <position position="107"/>
    </location>
    <ligand>
        <name>FMN</name>
        <dbReference type="ChEBI" id="CHEBI:58210"/>
    </ligand>
</feature>
<dbReference type="OrthoDB" id="1925334at2759"/>
<protein>
    <recommendedName>
        <fullName evidence="6">Oxidase FUB9</fullName>
    </recommendedName>
    <alternativeName>
        <fullName evidence="7">Fusaric acid biosynthesis protein 9</fullName>
    </alternativeName>
</protein>
<feature type="binding site" evidence="9">
    <location>
        <position position="232"/>
    </location>
    <ligand>
        <name>FMN</name>
        <dbReference type="ChEBI" id="CHEBI:58210"/>
    </ligand>
</feature>
<reference evidence="11" key="1">
    <citation type="journal article" date="2019" name="G3 (Bethesda)">
        <title>Genome Assemblies of Two Rare Opportunistic Yeast Pathogens: Diutina rugosa (syn. Candida rugosa) and Trichomonascus ciferrii (syn. Candida ciferrii).</title>
        <authorList>
            <person name="Mixao V."/>
            <person name="Saus E."/>
            <person name="Hansen A.P."/>
            <person name="Lass-Florl C."/>
            <person name="Gabaldon T."/>
        </authorList>
    </citation>
    <scope>NUCLEOTIDE SEQUENCE</scope>
    <source>
        <strain evidence="11">CBS 4856</strain>
    </source>
</reference>
<keyword evidence="4" id="KW-0560">Oxidoreductase</keyword>
<dbReference type="InterPro" id="IPR013785">
    <property type="entry name" value="Aldolase_TIM"/>
</dbReference>
<dbReference type="Pfam" id="PF01070">
    <property type="entry name" value="FMN_dh"/>
    <property type="match status" value="1"/>
</dbReference>
<feature type="binding site" evidence="9">
    <location>
        <position position="131"/>
    </location>
    <ligand>
        <name>glyoxylate</name>
        <dbReference type="ChEBI" id="CHEBI:36655"/>
    </ligand>
</feature>
<sequence length="369" mass="40971">MAKVVCVKDLEERSKSASRSVYDFWNSGANELITLRENEECFNNYRIRGRGLVDVSKVDLRSKPLFGRRYDMPIGIAPCAHHQLATTDGEIATIRACEKNGWPLALSSFSSKSAADVKASGPNSAVFFQLYVFQNRQTTEELIKRVEKAGYKAILLTIDTPYVGQRYADMHNKFQLPDHLKMGNFEGLNVANPTERSGRTSAPTNNVIDPSLSWVETIPWLRARTNLEIWVKGVVTAEDTELALQAGVDGIWVSNHGGRQLDSAVPSIEALPEVVAAAKGRIPIHVDGGIRRGGDIFKALALGADFVWVARPALWGLLYDGQAGVEHMQRLLFDEFKLVMALAGTLSIEQINENSLLRIWPRPQRVTKL</sequence>
<evidence type="ECO:0000256" key="7">
    <source>
        <dbReference type="ARBA" id="ARBA00083297"/>
    </source>
</evidence>
<dbReference type="InterPro" id="IPR008259">
    <property type="entry name" value="FMN_hydac_DH_AS"/>
</dbReference>
<keyword evidence="2 9" id="KW-0285">Flavoprotein</keyword>
<dbReference type="Proteomes" id="UP000761534">
    <property type="component" value="Unassembled WGS sequence"/>
</dbReference>
<feature type="binding site" evidence="9">
    <location>
        <position position="157"/>
    </location>
    <ligand>
        <name>FMN</name>
        <dbReference type="ChEBI" id="CHEBI:58210"/>
    </ligand>
</feature>
<feature type="binding site" evidence="9">
    <location>
        <position position="259"/>
    </location>
    <ligand>
        <name>glyoxylate</name>
        <dbReference type="ChEBI" id="CHEBI:36655"/>
    </ligand>
</feature>
<dbReference type="SMART" id="SM01240">
    <property type="entry name" value="IMPDH"/>
    <property type="match status" value="1"/>
</dbReference>
<evidence type="ECO:0000256" key="8">
    <source>
        <dbReference type="PIRSR" id="PIRSR000138-1"/>
    </source>
</evidence>
<dbReference type="GO" id="GO:0016491">
    <property type="term" value="F:oxidoreductase activity"/>
    <property type="evidence" value="ECO:0007669"/>
    <property type="project" value="UniProtKB-KW"/>
</dbReference>
<dbReference type="GO" id="GO:0010181">
    <property type="term" value="F:FMN binding"/>
    <property type="evidence" value="ECO:0007669"/>
    <property type="project" value="InterPro"/>
</dbReference>
<dbReference type="PANTHER" id="PTHR10578">
    <property type="entry name" value="S -2-HYDROXY-ACID OXIDASE-RELATED"/>
    <property type="match status" value="1"/>
</dbReference>
<feature type="active site" description="Proton acceptor" evidence="8">
    <location>
        <position position="256"/>
    </location>
</feature>
<organism evidence="11 12">
    <name type="scientific">Trichomonascus ciferrii</name>
    <dbReference type="NCBI Taxonomy" id="44093"/>
    <lineage>
        <taxon>Eukaryota</taxon>
        <taxon>Fungi</taxon>
        <taxon>Dikarya</taxon>
        <taxon>Ascomycota</taxon>
        <taxon>Saccharomycotina</taxon>
        <taxon>Dipodascomycetes</taxon>
        <taxon>Dipodascales</taxon>
        <taxon>Trichomonascaceae</taxon>
        <taxon>Trichomonascus</taxon>
        <taxon>Trichomonascus ciferrii complex</taxon>
    </lineage>
</organism>
<evidence type="ECO:0000259" key="10">
    <source>
        <dbReference type="PROSITE" id="PS51349"/>
    </source>
</evidence>
<gene>
    <name evidence="11" type="ORF">TRICI_003276</name>
</gene>
<dbReference type="PANTHER" id="PTHR10578:SF107">
    <property type="entry name" value="2-HYDROXYACID OXIDASE 1"/>
    <property type="match status" value="1"/>
</dbReference>
<evidence type="ECO:0000256" key="9">
    <source>
        <dbReference type="PIRSR" id="PIRSR000138-2"/>
    </source>
</evidence>
<evidence type="ECO:0000256" key="2">
    <source>
        <dbReference type="ARBA" id="ARBA00022630"/>
    </source>
</evidence>
<evidence type="ECO:0000256" key="4">
    <source>
        <dbReference type="ARBA" id="ARBA00023002"/>
    </source>
</evidence>
<dbReference type="EMBL" id="SWFS01000237">
    <property type="protein sequence ID" value="KAA8913074.1"/>
    <property type="molecule type" value="Genomic_DNA"/>
</dbReference>
<comment type="similarity">
    <text evidence="5">Belongs to the FMN-dependent alpha-hydroxy acid dehydrogenase family.</text>
</comment>
<feature type="binding site" evidence="9">
    <location>
        <begin position="287"/>
        <end position="291"/>
    </location>
    <ligand>
        <name>FMN</name>
        <dbReference type="ChEBI" id="CHEBI:58210"/>
    </ligand>
</feature>
<dbReference type="PROSITE" id="PS00557">
    <property type="entry name" value="FMN_HYDROXY_ACID_DH_1"/>
    <property type="match status" value="1"/>
</dbReference>
<dbReference type="InterPro" id="IPR037396">
    <property type="entry name" value="FMN_HAD"/>
</dbReference>
<feature type="binding site" evidence="9">
    <location>
        <position position="166"/>
    </location>
    <ligand>
        <name>glyoxylate</name>
        <dbReference type="ChEBI" id="CHEBI:36655"/>
    </ligand>
</feature>
<dbReference type="PROSITE" id="PS51349">
    <property type="entry name" value="FMN_HYDROXY_ACID_DH_2"/>
    <property type="match status" value="1"/>
</dbReference>
<comment type="caution">
    <text evidence="11">The sequence shown here is derived from an EMBL/GenBank/DDBJ whole genome shotgun (WGS) entry which is preliminary data.</text>
</comment>
<keyword evidence="3 9" id="KW-0288">FMN</keyword>
<name>A0A642V3J9_9ASCO</name>
<feature type="binding site" evidence="9">
    <location>
        <begin position="78"/>
        <end position="80"/>
    </location>
    <ligand>
        <name>FMN</name>
        <dbReference type="ChEBI" id="CHEBI:58210"/>
    </ligand>
</feature>
<dbReference type="VEuPathDB" id="FungiDB:TRICI_003276"/>
<feature type="binding site" evidence="9">
    <location>
        <position position="256"/>
    </location>
    <ligand>
        <name>glyoxylate</name>
        <dbReference type="ChEBI" id="CHEBI:36655"/>
    </ligand>
</feature>
<dbReference type="Gene3D" id="3.20.20.70">
    <property type="entry name" value="Aldolase class I"/>
    <property type="match status" value="1"/>
</dbReference>
<evidence type="ECO:0000256" key="5">
    <source>
        <dbReference type="ARBA" id="ARBA00024042"/>
    </source>
</evidence>
<feature type="binding site" evidence="9">
    <location>
        <position position="254"/>
    </location>
    <ligand>
        <name>FMN</name>
        <dbReference type="ChEBI" id="CHEBI:58210"/>
    </ligand>
</feature>
<evidence type="ECO:0000256" key="6">
    <source>
        <dbReference type="ARBA" id="ARBA00073420"/>
    </source>
</evidence>
<proteinExistence type="inferred from homology"/>
<feature type="domain" description="FMN hydroxy acid dehydrogenase" evidence="10">
    <location>
        <begin position="1"/>
        <end position="361"/>
    </location>
</feature>
<keyword evidence="12" id="KW-1185">Reference proteome</keyword>